<dbReference type="InterPro" id="IPR036582">
    <property type="entry name" value="Mao_N_sf"/>
</dbReference>
<keyword evidence="7" id="KW-1185">Reference proteome</keyword>
<evidence type="ECO:0000259" key="3">
    <source>
        <dbReference type="Pfam" id="PF05901"/>
    </source>
</evidence>
<evidence type="ECO:0008006" key="8">
    <source>
        <dbReference type="Google" id="ProtNLM"/>
    </source>
</evidence>
<evidence type="ECO:0000256" key="1">
    <source>
        <dbReference type="SAM" id="MobiDB-lite"/>
    </source>
</evidence>
<evidence type="ECO:0000313" key="7">
    <source>
        <dbReference type="Proteomes" id="UP000480246"/>
    </source>
</evidence>
<dbReference type="InterPro" id="IPR008613">
    <property type="entry name" value="Excalibur_Ca-bd_domain"/>
</dbReference>
<proteinExistence type="predicted"/>
<feature type="domain" description="Copper amine oxidase-like N-terminal" evidence="4">
    <location>
        <begin position="32"/>
        <end position="138"/>
    </location>
</feature>
<evidence type="ECO:0000256" key="2">
    <source>
        <dbReference type="SAM" id="SignalP"/>
    </source>
</evidence>
<comment type="caution">
    <text evidence="6">The sequence shown here is derived from an EMBL/GenBank/DDBJ whole genome shotgun (WGS) entry which is preliminary data.</text>
</comment>
<dbReference type="Pfam" id="PF07833">
    <property type="entry name" value="Cu_amine_oxidN1"/>
    <property type="match status" value="1"/>
</dbReference>
<feature type="signal peptide" evidence="2">
    <location>
        <begin position="1"/>
        <end position="24"/>
    </location>
</feature>
<name>A0A7C8L6B3_9BACI</name>
<dbReference type="EMBL" id="WEID01000005">
    <property type="protein sequence ID" value="KAB8139243.1"/>
    <property type="molecule type" value="Genomic_DNA"/>
</dbReference>
<dbReference type="InterPro" id="IPR029476">
    <property type="entry name" value="DNase_NucA_NucB"/>
</dbReference>
<organism evidence="6 7">
    <name type="scientific">Gracilibacillus oryzae</name>
    <dbReference type="NCBI Taxonomy" id="1672701"/>
    <lineage>
        <taxon>Bacteria</taxon>
        <taxon>Bacillati</taxon>
        <taxon>Bacillota</taxon>
        <taxon>Bacilli</taxon>
        <taxon>Bacillales</taxon>
        <taxon>Bacillaceae</taxon>
        <taxon>Gracilibacillus</taxon>
    </lineage>
</organism>
<dbReference type="SUPFAM" id="SSF55383">
    <property type="entry name" value="Copper amine oxidase, domain N"/>
    <property type="match status" value="1"/>
</dbReference>
<dbReference type="InterPro" id="IPR012854">
    <property type="entry name" value="Cu_amine_oxidase-like_N"/>
</dbReference>
<gene>
    <name evidence="6" type="ORF">F9U64_01060</name>
</gene>
<dbReference type="AlphaFoldDB" id="A0A7C8L6B3"/>
<dbReference type="Proteomes" id="UP000480246">
    <property type="component" value="Unassembled WGS sequence"/>
</dbReference>
<accession>A0A7C8L6B3</accession>
<dbReference type="Gene3D" id="3.30.457.10">
    <property type="entry name" value="Copper amine oxidase-like, N-terminal domain"/>
    <property type="match status" value="1"/>
</dbReference>
<protein>
    <recommendedName>
        <fullName evidence="8">Excalibur calcium-binding domain-containing protein</fullName>
    </recommendedName>
</protein>
<sequence length="327" mass="35070">MKKLLNALIALVMISTFSGISVSAADGVSILINGEKQYYDQPPIVQDGRTLVPLRGIFEALGADVGWDAKNRVVTAEKDDIDIWLKIGSKYTKVNGQTVTIDVPAQIKNARTLVPLRFVSESLGADVGWNASTRTVDITYNGEVIATYDVTLHFPVSEYPETAAHIEEAIANGESAICTIDRNGADENRNDSLAGIPTRDGYDRDEFPMAMCEEGGEGASVKYVEPSDNRGAGAWVGNQLEQYPDGTRVLFVLDGDPVEVVVPPVTTPVVEEGNNSGYNGPYNPNGADRDCGDFNSHEEAQAFFEAAGPGDPHRLDGDGNGLACESL</sequence>
<dbReference type="OrthoDB" id="1906360at2"/>
<reference evidence="6 7" key="1">
    <citation type="submission" date="2019-10" db="EMBL/GenBank/DDBJ databases">
        <title>Gracilibacillus sp. nov. isolated from rice seeds.</title>
        <authorList>
            <person name="He S."/>
        </authorList>
    </citation>
    <scope>NUCLEOTIDE SEQUENCE [LARGE SCALE GENOMIC DNA]</scope>
    <source>
        <strain evidence="6 7">TD8</strain>
    </source>
</reference>
<feature type="domain" description="Deoxyribonuclease NucA/NucB" evidence="5">
    <location>
        <begin position="182"/>
        <end position="241"/>
    </location>
</feature>
<feature type="region of interest" description="Disordered" evidence="1">
    <location>
        <begin position="307"/>
        <end position="327"/>
    </location>
</feature>
<evidence type="ECO:0000259" key="5">
    <source>
        <dbReference type="Pfam" id="PF14040"/>
    </source>
</evidence>
<feature type="chain" id="PRO_5039092241" description="Excalibur calcium-binding domain-containing protein" evidence="2">
    <location>
        <begin position="25"/>
        <end position="327"/>
    </location>
</feature>
<evidence type="ECO:0000259" key="4">
    <source>
        <dbReference type="Pfam" id="PF07833"/>
    </source>
</evidence>
<dbReference type="Pfam" id="PF05901">
    <property type="entry name" value="Excalibur"/>
    <property type="match status" value="1"/>
</dbReference>
<evidence type="ECO:0000313" key="6">
    <source>
        <dbReference type="EMBL" id="KAB8139243.1"/>
    </source>
</evidence>
<keyword evidence="2" id="KW-0732">Signal</keyword>
<feature type="domain" description="Excalibur calcium-binding" evidence="3">
    <location>
        <begin position="289"/>
        <end position="325"/>
    </location>
</feature>
<dbReference type="Pfam" id="PF14040">
    <property type="entry name" value="DNase_NucA_NucB"/>
    <property type="match status" value="1"/>
</dbReference>